<dbReference type="InterPro" id="IPR013783">
    <property type="entry name" value="Ig-like_fold"/>
</dbReference>
<dbReference type="PANTHER" id="PTHR11640:SF31">
    <property type="entry name" value="IRREGULAR CHIASM C-ROUGHEST PROTEIN-RELATED"/>
    <property type="match status" value="1"/>
</dbReference>
<protein>
    <submittedName>
        <fullName evidence="8">Carcinoembryonic antigen-related cell adhesion molecule</fullName>
    </submittedName>
</protein>
<dbReference type="GO" id="GO:0005911">
    <property type="term" value="C:cell-cell junction"/>
    <property type="evidence" value="ECO:0007669"/>
    <property type="project" value="TreeGrafter"/>
</dbReference>
<feature type="domain" description="Ig-like" evidence="7">
    <location>
        <begin position="697"/>
        <end position="788"/>
    </location>
</feature>
<dbReference type="InterPro" id="IPR007110">
    <property type="entry name" value="Ig-like_dom"/>
</dbReference>
<name>A0A8B6EN98_MYTGA</name>
<dbReference type="Gene3D" id="2.60.40.10">
    <property type="entry name" value="Immunoglobulins"/>
    <property type="match status" value="5"/>
</dbReference>
<comment type="caution">
    <text evidence="8">The sequence shown here is derived from an EMBL/GenBank/DDBJ whole genome shotgun (WGS) entry which is preliminary data.</text>
</comment>
<dbReference type="SUPFAM" id="SSF48726">
    <property type="entry name" value="Immunoglobulin"/>
    <property type="match status" value="5"/>
</dbReference>
<keyword evidence="6" id="KW-1133">Transmembrane helix</keyword>
<keyword evidence="2 6" id="KW-0472">Membrane</keyword>
<dbReference type="GO" id="GO:0098609">
    <property type="term" value="P:cell-cell adhesion"/>
    <property type="evidence" value="ECO:0007669"/>
    <property type="project" value="TreeGrafter"/>
</dbReference>
<dbReference type="InterPro" id="IPR003599">
    <property type="entry name" value="Ig_sub"/>
</dbReference>
<dbReference type="PANTHER" id="PTHR11640">
    <property type="entry name" value="NEPHRIN"/>
    <property type="match status" value="1"/>
</dbReference>
<feature type="domain" description="Ig-like" evidence="7">
    <location>
        <begin position="795"/>
        <end position="888"/>
    </location>
</feature>
<dbReference type="PROSITE" id="PS50835">
    <property type="entry name" value="IG_LIKE"/>
    <property type="match status" value="4"/>
</dbReference>
<feature type="transmembrane region" description="Helical" evidence="6">
    <location>
        <begin position="898"/>
        <end position="923"/>
    </location>
</feature>
<keyword evidence="9" id="KW-1185">Reference proteome</keyword>
<evidence type="ECO:0000256" key="2">
    <source>
        <dbReference type="ARBA" id="ARBA00023136"/>
    </source>
</evidence>
<keyword evidence="3" id="KW-1015">Disulfide bond</keyword>
<evidence type="ECO:0000313" key="9">
    <source>
        <dbReference type="Proteomes" id="UP000596742"/>
    </source>
</evidence>
<evidence type="ECO:0000256" key="3">
    <source>
        <dbReference type="ARBA" id="ARBA00023157"/>
    </source>
</evidence>
<keyword evidence="6" id="KW-0812">Transmembrane</keyword>
<feature type="domain" description="Ig-like" evidence="7">
    <location>
        <begin position="506"/>
        <end position="590"/>
    </location>
</feature>
<keyword evidence="4" id="KW-0325">Glycoprotein</keyword>
<dbReference type="EMBL" id="UYJE01005358">
    <property type="protein sequence ID" value="VDI36779.1"/>
    <property type="molecule type" value="Genomic_DNA"/>
</dbReference>
<evidence type="ECO:0000256" key="5">
    <source>
        <dbReference type="ARBA" id="ARBA00023319"/>
    </source>
</evidence>
<feature type="domain" description="Ig-like" evidence="7">
    <location>
        <begin position="606"/>
        <end position="690"/>
    </location>
</feature>
<evidence type="ECO:0000259" key="7">
    <source>
        <dbReference type="PROSITE" id="PS50835"/>
    </source>
</evidence>
<gene>
    <name evidence="8" type="ORF">MGAL_10B073894</name>
</gene>
<proteinExistence type="predicted"/>
<dbReference type="OrthoDB" id="6137069at2759"/>
<sequence>MNTEDYKLEVEKELDNNDTYTAIDKDLTQKNENKVKKLVENLCKREIIDKDMKKYLLPKGTCPGKVQANPKLHKQNHPVRTIINGRNHPTEKIAEIVENELSENVRNLPTVPRKEAREACKSALENRTNTSIPTEDVLKMMDLVIENNNFSFNGKHFLQTEGTAIGSHLGMNYACTYLGQWEENLFQNSNLQPFSYWRYVDDIWGIWEHGALDPPRDIRTSVFGNDVHISWTVTPIQGETFSRISLFDSRRKIVAIDSSNNYTDVKFPITEYKIVNLTKCLDYIVKIEYPGRGLRSGVTEKRFWMTENIIFADINENVTISWTTGIKEFFSVMSPSSSVIYETDIDSIIDNSQMVNYKFDTRTNDLKAINITVINVNSKDGGLYRAVKSEIVDGCALLVVKGKPIKPTLTLQPEHPFVGDDITITCSSTVQRWPAGFKTSNLRYAFDGNFRGVIKNNTVTTHTLTKADNGTYIHCQATDDLGIISNMSNTVTLDPYYGPNQIVLEPANTVLKVLEGTTLGPIQCTATCYPGCKYNWTQNWSGQFTPVPSEFISNQNQNITVPNIQRNQSGAYLCKVDHSEAKRRQGNELNISVDVQYGPEDVVLQPKITVINILEGTTLGPINCTATCNPRCKYDWKQNLTGHIRPVPAEFISNQNQTLTIPGIKRAQTGTFSCRVDHSESKRHNSTNFSVNVQYGPDNVKLVPSDQIINVIEGSTLGPIYCTATCNPGCIYNWKQNWTGRFRPVPKEFISNKNQTLTVPVMKRNQTGEYSCHVDNTKSKRHETTYISVNVLYGPEDVVLEPNNTIIYIQEGFTLGPINCKAICNPACIYNWNQNWAGRYQPVPEKFISNQNQTLTIQGIMGNQSGAYSCHVDHYDSKRQMRIELLVNVKRRQTNAKYSLIMLLSIGLGGCVLVLLVVIVVVVSFNRRNRGNISDREGTNRSAPAGVFTDLQRGNSAFANDYSGLQSFTASVPVQDHSTFGYASDDCGKTAGDDGYIDIEDTRKNALISPQDHSSTLSHAYDVCASEADDNGYIDFTDNKGNGQEYITMNQTVYTNM</sequence>
<evidence type="ECO:0000256" key="1">
    <source>
        <dbReference type="ARBA" id="ARBA00004479"/>
    </source>
</evidence>
<evidence type="ECO:0000256" key="6">
    <source>
        <dbReference type="SAM" id="Phobius"/>
    </source>
</evidence>
<dbReference type="Proteomes" id="UP000596742">
    <property type="component" value="Unassembled WGS sequence"/>
</dbReference>
<evidence type="ECO:0000256" key="4">
    <source>
        <dbReference type="ARBA" id="ARBA00023180"/>
    </source>
</evidence>
<reference evidence="8" key="1">
    <citation type="submission" date="2018-11" db="EMBL/GenBank/DDBJ databases">
        <authorList>
            <person name="Alioto T."/>
            <person name="Alioto T."/>
        </authorList>
    </citation>
    <scope>NUCLEOTIDE SEQUENCE</scope>
</reference>
<dbReference type="SMART" id="SM00409">
    <property type="entry name" value="IG"/>
    <property type="match status" value="5"/>
</dbReference>
<dbReference type="InterPro" id="IPR036179">
    <property type="entry name" value="Ig-like_dom_sf"/>
</dbReference>
<dbReference type="GO" id="GO:0005886">
    <property type="term" value="C:plasma membrane"/>
    <property type="evidence" value="ECO:0007669"/>
    <property type="project" value="TreeGrafter"/>
</dbReference>
<evidence type="ECO:0000313" key="8">
    <source>
        <dbReference type="EMBL" id="VDI36779.1"/>
    </source>
</evidence>
<organism evidence="8 9">
    <name type="scientific">Mytilus galloprovincialis</name>
    <name type="common">Mediterranean mussel</name>
    <dbReference type="NCBI Taxonomy" id="29158"/>
    <lineage>
        <taxon>Eukaryota</taxon>
        <taxon>Metazoa</taxon>
        <taxon>Spiralia</taxon>
        <taxon>Lophotrochozoa</taxon>
        <taxon>Mollusca</taxon>
        <taxon>Bivalvia</taxon>
        <taxon>Autobranchia</taxon>
        <taxon>Pteriomorphia</taxon>
        <taxon>Mytilida</taxon>
        <taxon>Mytiloidea</taxon>
        <taxon>Mytilidae</taxon>
        <taxon>Mytilinae</taxon>
        <taxon>Mytilus</taxon>
    </lineage>
</organism>
<keyword evidence="5" id="KW-0393">Immunoglobulin domain</keyword>
<dbReference type="GO" id="GO:0050839">
    <property type="term" value="F:cell adhesion molecule binding"/>
    <property type="evidence" value="ECO:0007669"/>
    <property type="project" value="TreeGrafter"/>
</dbReference>
<accession>A0A8B6EN98</accession>
<dbReference type="AlphaFoldDB" id="A0A8B6EN98"/>
<comment type="subcellular location">
    <subcellularLocation>
        <location evidence="1">Membrane</location>
        <topology evidence="1">Single-pass type I membrane protein</topology>
    </subcellularLocation>
</comment>
<dbReference type="InterPro" id="IPR051275">
    <property type="entry name" value="Cell_adhesion_signaling"/>
</dbReference>